<reference evidence="2 3" key="1">
    <citation type="submission" date="2021-06" db="EMBL/GenBank/DDBJ databases">
        <title>Caerostris darwini draft genome.</title>
        <authorList>
            <person name="Kono N."/>
            <person name="Arakawa K."/>
        </authorList>
    </citation>
    <scope>NUCLEOTIDE SEQUENCE [LARGE SCALE GENOMIC DNA]</scope>
</reference>
<dbReference type="GO" id="GO:0031123">
    <property type="term" value="P:RNA 3'-end processing"/>
    <property type="evidence" value="ECO:0007669"/>
    <property type="project" value="UniProtKB-ARBA"/>
</dbReference>
<gene>
    <name evidence="2" type="primary">FMP30</name>
    <name evidence="2" type="ORF">CDAR_435971</name>
</gene>
<organism evidence="2 3">
    <name type="scientific">Caerostris darwini</name>
    <dbReference type="NCBI Taxonomy" id="1538125"/>
    <lineage>
        <taxon>Eukaryota</taxon>
        <taxon>Metazoa</taxon>
        <taxon>Ecdysozoa</taxon>
        <taxon>Arthropoda</taxon>
        <taxon>Chelicerata</taxon>
        <taxon>Arachnida</taxon>
        <taxon>Araneae</taxon>
        <taxon>Araneomorphae</taxon>
        <taxon>Entelegynae</taxon>
        <taxon>Araneoidea</taxon>
        <taxon>Araneidae</taxon>
        <taxon>Caerostris</taxon>
    </lineage>
</organism>
<dbReference type="InterPro" id="IPR001279">
    <property type="entry name" value="Metallo-B-lactamas"/>
</dbReference>
<proteinExistence type="predicted"/>
<evidence type="ECO:0000313" key="3">
    <source>
        <dbReference type="Proteomes" id="UP001054837"/>
    </source>
</evidence>
<evidence type="ECO:0000313" key="2">
    <source>
        <dbReference type="EMBL" id="GIY32739.1"/>
    </source>
</evidence>
<dbReference type="GO" id="GO:0005737">
    <property type="term" value="C:cytoplasm"/>
    <property type="evidence" value="ECO:0007669"/>
    <property type="project" value="TreeGrafter"/>
</dbReference>
<dbReference type="PANTHER" id="PTHR15032">
    <property type="entry name" value="N-ACYL-PHOSPHATIDYLETHANOLAMINE-HYDROLYZING PHOSPHOLIPASE D"/>
    <property type="match status" value="1"/>
</dbReference>
<dbReference type="PANTHER" id="PTHR15032:SF4">
    <property type="entry name" value="N-ACYL-PHOSPHATIDYLETHANOLAMINE-HYDROLYZING PHOSPHOLIPASE D"/>
    <property type="match status" value="1"/>
</dbReference>
<dbReference type="Gene3D" id="3.60.15.10">
    <property type="entry name" value="Ribonuclease Z/Hydroxyacylglutathione hydrolase-like"/>
    <property type="match status" value="1"/>
</dbReference>
<dbReference type="Pfam" id="PF12706">
    <property type="entry name" value="Lactamase_B_2"/>
    <property type="match status" value="1"/>
</dbReference>
<dbReference type="EMBL" id="BPLQ01007847">
    <property type="protein sequence ID" value="GIY32739.1"/>
    <property type="molecule type" value="Genomic_DNA"/>
</dbReference>
<dbReference type="SUPFAM" id="SSF56281">
    <property type="entry name" value="Metallo-hydrolase/oxidoreductase"/>
    <property type="match status" value="1"/>
</dbReference>
<name>A0AAV4SIE2_9ARAC</name>
<accession>A0AAV4SIE2</accession>
<sequence length="501" mass="57903">MSCSTEFCVIDDYINELQKKFTDIAFKRIKTINGMYITNSVNKSSSNDVRIFTETQVKRMLLKAFSSGMSSVTKKKLSYFSQDEDHDAIYKLDNVEDLKVAEEYSVQNVGHSTLLIQVPGFNILTDPVFNDVNSILYPEKTFSHPSIEKLPKVDVILISHNHPDHVDKTSLQNILKEHQKKGWSLPTILVPMGDKKLVQSFGFKQVEEVEWFTNICTDKNDVNVNFISIPADHRSGRLGYDHHKSLVTGWIINPTKTNVLFKYSGDTRSLTDENQNAIDAVIWHEIEKKLHDDIPEIICFEPSGPNYTRCDMDVTHQSTSYSTLLKFVEAENLAKLSNKTPKDFIVKLKTIMMHHNKFEFGPDRFNEGLFIFKKLLLYLSLSDKDLKQELLKQQEKSERNLDRELLKQNSSYLSRPVIFTLPAQTSLLVHSKDFIIKDLLNTASKVKSFDEHQIKQYFMEYLTKNTIFPKIGERLNSQQINEMVFDPKTVFKYSKKSENNI</sequence>
<dbReference type="Proteomes" id="UP001054837">
    <property type="component" value="Unassembled WGS sequence"/>
</dbReference>
<keyword evidence="3" id="KW-1185">Reference proteome</keyword>
<dbReference type="AlphaFoldDB" id="A0AAV4SIE2"/>
<feature type="domain" description="Metallo-beta-lactamase" evidence="1">
    <location>
        <begin position="122"/>
        <end position="276"/>
    </location>
</feature>
<protein>
    <submittedName>
        <fullName evidence="2">N-acyl-phosphatidylethanolamine-hydrolyzing phospholipase D, mitochondrial</fullName>
    </submittedName>
</protein>
<dbReference type="InterPro" id="IPR036866">
    <property type="entry name" value="RibonucZ/Hydroxyglut_hydro"/>
</dbReference>
<comment type="caution">
    <text evidence="2">The sequence shown here is derived from an EMBL/GenBank/DDBJ whole genome shotgun (WGS) entry which is preliminary data.</text>
</comment>
<evidence type="ECO:0000259" key="1">
    <source>
        <dbReference type="Pfam" id="PF12706"/>
    </source>
</evidence>